<dbReference type="VEuPathDB" id="TriTrypDB:TRSC58_01411"/>
<name>A0A061J7J2_TRYRA</name>
<dbReference type="AlphaFoldDB" id="A0A061J7J2"/>
<sequence length="408" mass="42390">MPPRCWWASSAGTIASQELVVESSASDAATVMAEPPPPLITDEQDVVVAKNWVLSCIASAEPVTPSCVIEVGRVVAAVMQSRGASSLPFVLSVVSRLQAFAAKDERAADLHVAWAHLSLVVLVNCGTVLAMPQLARYAMGLLRQRRNRNELARQFSSRLADGDVGELQLVSGSKVPEELLRSQSAHHLPVTLLISFEAVAEAITEEASAEVYAVFGAEAAAELKVAITGALLNPDADEVGSSSLTPRAPTRAQAKRHFSLEALRPSHSDEAATITVVVVDGGAAEATAVAGDAAAAAAPSGGQELFTGRARDCIADLLARHGVGATTQLVQPHARAALLAPTLDKREKVRYARKATSDAAGAGAATSGAADSRKLSTAAAALPELPVSHNVLSDPVKRDHGHPYASRG</sequence>
<comment type="caution">
    <text evidence="2">The sequence shown here is derived from an EMBL/GenBank/DDBJ whole genome shotgun (WGS) entry which is preliminary data.</text>
</comment>
<evidence type="ECO:0000313" key="2">
    <source>
        <dbReference type="EMBL" id="ESL10849.1"/>
    </source>
</evidence>
<evidence type="ECO:0000313" key="3">
    <source>
        <dbReference type="Proteomes" id="UP000031737"/>
    </source>
</evidence>
<dbReference type="OrthoDB" id="19232at2759"/>
<dbReference type="EMBL" id="AUPL01001411">
    <property type="protein sequence ID" value="ESL10849.1"/>
    <property type="molecule type" value="Genomic_DNA"/>
</dbReference>
<accession>A0A061J7J2</accession>
<reference evidence="2 3" key="1">
    <citation type="submission" date="2013-07" db="EMBL/GenBank/DDBJ databases">
        <authorList>
            <person name="Stoco P.H."/>
            <person name="Wagner G."/>
            <person name="Gerber A."/>
            <person name="Zaha A."/>
            <person name="Thompson C."/>
            <person name="Bartholomeu D.C."/>
            <person name="Luckemeyer D.D."/>
            <person name="Bahia D."/>
            <person name="Loreto E."/>
            <person name="Prestes E.B."/>
            <person name="Lima F.M."/>
            <person name="Rodrigues-Luiz G."/>
            <person name="Vallejo G.A."/>
            <person name="Filho J.F."/>
            <person name="Monteiro K.M."/>
            <person name="Tyler K.M."/>
            <person name="de Almeida L.G."/>
            <person name="Ortiz M.F."/>
            <person name="Siervo M.A."/>
            <person name="de Moraes M.H."/>
            <person name="Cunha O.L."/>
            <person name="Mendonca-Neto R."/>
            <person name="Silva R."/>
            <person name="Teixeira S.M."/>
            <person name="Murta S.M."/>
            <person name="Sincero T.C."/>
            <person name="Mendes T.A."/>
            <person name="Urmenyi T.P."/>
            <person name="Silva V.G."/>
            <person name="da Rocha W.D."/>
            <person name="Andersson B."/>
            <person name="Romanha A.J."/>
            <person name="Steindel M."/>
            <person name="de Vasconcelos A.T."/>
            <person name="Grisard E.C."/>
        </authorList>
    </citation>
    <scope>NUCLEOTIDE SEQUENCE [LARGE SCALE GENOMIC DNA]</scope>
    <source>
        <strain evidence="2 3">SC58</strain>
    </source>
</reference>
<protein>
    <submittedName>
        <fullName evidence="2">Uncharacterized protein</fullName>
    </submittedName>
</protein>
<dbReference type="Proteomes" id="UP000031737">
    <property type="component" value="Unassembled WGS sequence"/>
</dbReference>
<gene>
    <name evidence="2" type="ORF">TRSC58_01411</name>
</gene>
<organism evidence="2 3">
    <name type="scientific">Trypanosoma rangeli SC58</name>
    <dbReference type="NCBI Taxonomy" id="429131"/>
    <lineage>
        <taxon>Eukaryota</taxon>
        <taxon>Discoba</taxon>
        <taxon>Euglenozoa</taxon>
        <taxon>Kinetoplastea</taxon>
        <taxon>Metakinetoplastina</taxon>
        <taxon>Trypanosomatida</taxon>
        <taxon>Trypanosomatidae</taxon>
        <taxon>Trypanosoma</taxon>
        <taxon>Herpetosoma</taxon>
    </lineage>
</organism>
<proteinExistence type="predicted"/>
<keyword evidence="3" id="KW-1185">Reference proteome</keyword>
<feature type="region of interest" description="Disordered" evidence="1">
    <location>
        <begin position="380"/>
        <end position="408"/>
    </location>
</feature>
<evidence type="ECO:0000256" key="1">
    <source>
        <dbReference type="SAM" id="MobiDB-lite"/>
    </source>
</evidence>